<reference evidence="3" key="1">
    <citation type="submission" date="2022-05" db="EMBL/GenBank/DDBJ databases">
        <authorList>
            <person name="Cao W."/>
            <person name="Jia N."/>
            <person name="Lam T.T.-Y."/>
            <person name="Ni X."/>
            <person name="Liu J."/>
        </authorList>
    </citation>
    <scope>NUCLEOTIDE SEQUENCE</scope>
    <source>
        <strain evidence="3">TIGMIC 7</strain>
    </source>
</reference>
<dbReference type="EMBL" id="ON746525">
    <property type="protein sequence ID" value="UYL95580.1"/>
    <property type="molecule type" value="Viral_cRNA"/>
</dbReference>
<feature type="region of interest" description="Disordered" evidence="1">
    <location>
        <begin position="708"/>
        <end position="730"/>
    </location>
</feature>
<keyword evidence="2" id="KW-0812">Transmembrane</keyword>
<protein>
    <submittedName>
        <fullName evidence="3">Glycoprotein</fullName>
    </submittedName>
</protein>
<evidence type="ECO:0000313" key="3">
    <source>
        <dbReference type="EMBL" id="UYL95580.1"/>
    </source>
</evidence>
<proteinExistence type="predicted"/>
<keyword evidence="2" id="KW-0472">Membrane</keyword>
<sequence length="730" mass="82630">MHPLRRFRKNKILDLKMARHHPLLLILTLQIFLSNGLKETWVGYLTDPLTPGEIKLEHPPLGAHHKISTSDMITEGLVNSTHFLVQFPSISRWFFLPRVLAPPPLPSHLTVIHSHARIKTHKENLTLMRGNGSLFLPVTKSLRFFSFHPSLMSTPHLVPPMSCQLDDSSSLLSGILRVWGPPSHASSMSGSLVTCKTKSENCTKYFFGSEQVVLNWDKPTHCNSFHHSLMLHNKKKLEIEPALTLPVVQAPCLWTGTQLVSEDYIESLRVNVILSADGYISFPPGFSSCKAFQNSTCVSASQVLFLDRTIEDPSDCKNLEIKLISKSFIQAEKSENKTLHLIGVKDPHHQLGFSLEDSRAVCLKEGTRFSHRLLLTKSSYIISIFLIPDGSSPMNVSSPDSFSRDLPDDLVYWKEKESHDQHNSDSHFSVAVHQWKLHHKLPIRTQYSESEMIYGLSDLMDKTNVALKTLFLELCRVSTQIWKLAFQSWTLNPTLMAQVLTGDPTVIGENRAGKLRVHHSVPAGPLKLSKPILCRGDWMSVHMFNMTDQTYTPVWIQKFSGFVVPIVPKVPVSPIPPNFFVPFNKSHYLDVLNGIFLTSALNPNISLNKTFPFFSSDLTLERSDINSLEYVSKILDEITIPVPDDHQSKNKERDRGVDISHHWKDFVDWITSFFLSWKIIFVVVILLISLCLIRVCMKTSKCFRDKHVSSPPESPLSSPWFSSRGQAGLI</sequence>
<evidence type="ECO:0000256" key="2">
    <source>
        <dbReference type="SAM" id="Phobius"/>
    </source>
</evidence>
<feature type="compositionally biased region" description="Low complexity" evidence="1">
    <location>
        <begin position="709"/>
        <end position="723"/>
    </location>
</feature>
<evidence type="ECO:0000256" key="1">
    <source>
        <dbReference type="SAM" id="MobiDB-lite"/>
    </source>
</evidence>
<keyword evidence="2" id="KW-1133">Transmembrane helix</keyword>
<feature type="transmembrane region" description="Helical" evidence="2">
    <location>
        <begin position="674"/>
        <end position="697"/>
    </location>
</feature>
<organism evidence="3">
    <name type="scientific">Mudanjiang Rhabd tick virus 1</name>
    <dbReference type="NCBI Taxonomy" id="2972327"/>
    <lineage>
        <taxon>Viruses</taxon>
        <taxon>Riboviria</taxon>
        <taxon>Orthornavirae</taxon>
        <taxon>Negarnaviricota</taxon>
        <taxon>Haploviricotina</taxon>
        <taxon>Monjiviricetes</taxon>
        <taxon>Mononegavirales</taxon>
        <taxon>Rhabdoviridae</taxon>
        <taxon>Deltarhabdovirinae</taxon>
        <taxon>Betaricinrhavirus</taxon>
        <taxon>Betaricinrhavirus mudanjiang</taxon>
    </lineage>
</organism>
<accession>A0A9E7V2E8</accession>
<name>A0A9E7V2E8_9RHAB</name>